<keyword evidence="10" id="KW-1185">Reference proteome</keyword>
<keyword evidence="2" id="KW-0813">Transport</keyword>
<dbReference type="InterPro" id="IPR011701">
    <property type="entry name" value="MFS"/>
</dbReference>
<keyword evidence="6" id="KW-0175">Coiled coil</keyword>
<dbReference type="GO" id="GO:0022857">
    <property type="term" value="F:transmembrane transporter activity"/>
    <property type="evidence" value="ECO:0007669"/>
    <property type="project" value="InterPro"/>
</dbReference>
<feature type="coiled-coil region" evidence="6">
    <location>
        <begin position="471"/>
        <end position="505"/>
    </location>
</feature>
<name>A0AA39GC46_SARSR</name>
<protein>
    <recommendedName>
        <fullName evidence="8">Major facilitator superfamily (MFS) profile domain-containing protein</fullName>
    </recommendedName>
</protein>
<evidence type="ECO:0000313" key="10">
    <source>
        <dbReference type="Proteomes" id="UP001175261"/>
    </source>
</evidence>
<feature type="domain" description="Major facilitator superfamily (MFS) profile" evidence="8">
    <location>
        <begin position="59"/>
        <end position="482"/>
    </location>
</feature>
<accession>A0AA39GC46</accession>
<evidence type="ECO:0000256" key="2">
    <source>
        <dbReference type="ARBA" id="ARBA00022448"/>
    </source>
</evidence>
<evidence type="ECO:0000256" key="4">
    <source>
        <dbReference type="ARBA" id="ARBA00022989"/>
    </source>
</evidence>
<feature type="transmembrane region" description="Helical" evidence="7">
    <location>
        <begin position="421"/>
        <end position="442"/>
    </location>
</feature>
<dbReference type="Proteomes" id="UP001175261">
    <property type="component" value="Unassembled WGS sequence"/>
</dbReference>
<sequence>MAAQHHNVRLDIENTAVEKTSADHKERVIGNMNAEDQEFLANFPLHRQKKAVRKVDYRLVPILVLLYLFAYLDKTNLGNAKIEGLPEDLNMKQVDYNVAVSIFFIPFILAEVPSNMLLHMFDRPSLYMGAIVTIWGTIMTLTGIVQNYAGLLAVRFFLGLFEAGFLPGAILIIANWYLPNETQTRIAILYTSAATGGAFSGLLAFAIAKLDGAAGLAGWRWIFIIEGIATVSVGILCFFCLLDSPARAKFLDADEKRYLVLRQQARRVVRADEYRDKHFDRKAFFSVIFDWKMYLLIFANWSNAVPNYALKFSMPQIIKNMGYASSDAQLMTIPPYSIGAISAYAFAIFADKYSWRYPFLVGPQSSLIVAFGILFAKSGEIKDNVGLCYFAVCLACAGMYPILPGVNAWNVANCPNPQKRAISIGFLICVGNVGGLIGSYIYLDREAPRYPTGYGTSLAFVSAGICASTTLEFVLRRLNKKKEQLDENEVRARYAEQELEDMAEKSPLFKYAL</sequence>
<dbReference type="PANTHER" id="PTHR43791">
    <property type="entry name" value="PERMEASE-RELATED"/>
    <property type="match status" value="1"/>
</dbReference>
<dbReference type="Gene3D" id="1.20.1250.20">
    <property type="entry name" value="MFS general substrate transporter like domains"/>
    <property type="match status" value="2"/>
</dbReference>
<dbReference type="PANTHER" id="PTHR43791:SF79">
    <property type="entry name" value="MAJOR FACILITATOR SUPERFAMILY (MFS) PROFILE DOMAIN-CONTAINING PROTEIN"/>
    <property type="match status" value="1"/>
</dbReference>
<organism evidence="9 10">
    <name type="scientific">Sarocladium strictum</name>
    <name type="common">Black bundle disease fungus</name>
    <name type="synonym">Acremonium strictum</name>
    <dbReference type="NCBI Taxonomy" id="5046"/>
    <lineage>
        <taxon>Eukaryota</taxon>
        <taxon>Fungi</taxon>
        <taxon>Dikarya</taxon>
        <taxon>Ascomycota</taxon>
        <taxon>Pezizomycotina</taxon>
        <taxon>Sordariomycetes</taxon>
        <taxon>Hypocreomycetidae</taxon>
        <taxon>Hypocreales</taxon>
        <taxon>Sarocladiaceae</taxon>
        <taxon>Sarocladium</taxon>
    </lineage>
</organism>
<dbReference type="AlphaFoldDB" id="A0AA39GC46"/>
<dbReference type="Pfam" id="PF07690">
    <property type="entry name" value="MFS_1"/>
    <property type="match status" value="1"/>
</dbReference>
<dbReference type="InterPro" id="IPR036259">
    <property type="entry name" value="MFS_trans_sf"/>
</dbReference>
<feature type="transmembrane region" description="Helical" evidence="7">
    <location>
        <begin position="454"/>
        <end position="475"/>
    </location>
</feature>
<evidence type="ECO:0000313" key="9">
    <source>
        <dbReference type="EMBL" id="KAK0384411.1"/>
    </source>
</evidence>
<evidence type="ECO:0000256" key="6">
    <source>
        <dbReference type="SAM" id="Coils"/>
    </source>
</evidence>
<feature type="transmembrane region" description="Helical" evidence="7">
    <location>
        <begin position="388"/>
        <end position="409"/>
    </location>
</feature>
<evidence type="ECO:0000256" key="1">
    <source>
        <dbReference type="ARBA" id="ARBA00004141"/>
    </source>
</evidence>
<comment type="caution">
    <text evidence="9">The sequence shown here is derived from an EMBL/GenBank/DDBJ whole genome shotgun (WGS) entry which is preliminary data.</text>
</comment>
<keyword evidence="4 7" id="KW-1133">Transmembrane helix</keyword>
<feature type="transmembrane region" description="Helical" evidence="7">
    <location>
        <begin position="55"/>
        <end position="72"/>
    </location>
</feature>
<dbReference type="EMBL" id="JAPDFR010000008">
    <property type="protein sequence ID" value="KAK0384411.1"/>
    <property type="molecule type" value="Genomic_DNA"/>
</dbReference>
<feature type="transmembrane region" description="Helical" evidence="7">
    <location>
        <begin position="219"/>
        <end position="242"/>
    </location>
</feature>
<dbReference type="InterPro" id="IPR020846">
    <property type="entry name" value="MFS_dom"/>
</dbReference>
<feature type="transmembrane region" description="Helical" evidence="7">
    <location>
        <begin position="333"/>
        <end position="350"/>
    </location>
</feature>
<feature type="transmembrane region" description="Helical" evidence="7">
    <location>
        <begin position="357"/>
        <end position="376"/>
    </location>
</feature>
<feature type="transmembrane region" description="Helical" evidence="7">
    <location>
        <begin position="152"/>
        <end position="174"/>
    </location>
</feature>
<gene>
    <name evidence="9" type="ORF">NLU13_8498</name>
</gene>
<keyword evidence="5 7" id="KW-0472">Membrane</keyword>
<dbReference type="PROSITE" id="PS50850">
    <property type="entry name" value="MFS"/>
    <property type="match status" value="1"/>
</dbReference>
<evidence type="ECO:0000256" key="7">
    <source>
        <dbReference type="SAM" id="Phobius"/>
    </source>
</evidence>
<dbReference type="SUPFAM" id="SSF103473">
    <property type="entry name" value="MFS general substrate transporter"/>
    <property type="match status" value="1"/>
</dbReference>
<keyword evidence="3 7" id="KW-0812">Transmembrane</keyword>
<feature type="transmembrane region" description="Helical" evidence="7">
    <location>
        <begin position="283"/>
        <end position="301"/>
    </location>
</feature>
<dbReference type="FunFam" id="1.20.1250.20:FF:000364">
    <property type="entry name" value="MFS general substrate transporter"/>
    <property type="match status" value="1"/>
</dbReference>
<dbReference type="FunFam" id="1.20.1250.20:FF:000034">
    <property type="entry name" value="MFS general substrate transporter"/>
    <property type="match status" value="1"/>
</dbReference>
<comment type="subcellular location">
    <subcellularLocation>
        <location evidence="1">Membrane</location>
        <topology evidence="1">Multi-pass membrane protein</topology>
    </subcellularLocation>
</comment>
<feature type="transmembrane region" description="Helical" evidence="7">
    <location>
        <begin position="126"/>
        <end position="146"/>
    </location>
</feature>
<feature type="transmembrane region" description="Helical" evidence="7">
    <location>
        <begin position="186"/>
        <end position="207"/>
    </location>
</feature>
<proteinExistence type="predicted"/>
<evidence type="ECO:0000256" key="5">
    <source>
        <dbReference type="ARBA" id="ARBA00023136"/>
    </source>
</evidence>
<evidence type="ECO:0000259" key="8">
    <source>
        <dbReference type="PROSITE" id="PS50850"/>
    </source>
</evidence>
<feature type="transmembrane region" description="Helical" evidence="7">
    <location>
        <begin position="96"/>
        <end position="114"/>
    </location>
</feature>
<dbReference type="GO" id="GO:0016020">
    <property type="term" value="C:membrane"/>
    <property type="evidence" value="ECO:0007669"/>
    <property type="project" value="UniProtKB-SubCell"/>
</dbReference>
<reference evidence="9" key="1">
    <citation type="submission" date="2022-10" db="EMBL/GenBank/DDBJ databases">
        <title>Determination and structural analysis of whole genome sequence of Sarocladium strictum F4-1.</title>
        <authorList>
            <person name="Hu L."/>
            <person name="Jiang Y."/>
        </authorList>
    </citation>
    <scope>NUCLEOTIDE SEQUENCE</scope>
    <source>
        <strain evidence="9">F4-1</strain>
    </source>
</reference>
<evidence type="ECO:0000256" key="3">
    <source>
        <dbReference type="ARBA" id="ARBA00022692"/>
    </source>
</evidence>